<evidence type="ECO:0000313" key="2">
    <source>
        <dbReference type="Proteomes" id="UP000278416"/>
    </source>
</evidence>
<dbReference type="Proteomes" id="UP000278416">
    <property type="component" value="Segment"/>
</dbReference>
<evidence type="ECO:0000313" key="1">
    <source>
        <dbReference type="EMBL" id="AYD81534.1"/>
    </source>
</evidence>
<protein>
    <recommendedName>
        <fullName evidence="3">Minor tail protein</fullName>
    </recommendedName>
</protein>
<name>A0A386KB30_9CAUD</name>
<organism evidence="1 2">
    <name type="scientific">Arthrobacter phage KBurrousTX</name>
    <dbReference type="NCBI Taxonomy" id="2315608"/>
    <lineage>
        <taxon>Viruses</taxon>
        <taxon>Duplodnaviria</taxon>
        <taxon>Heunggongvirae</taxon>
        <taxon>Uroviricota</taxon>
        <taxon>Caudoviricetes</taxon>
        <taxon>Klausavirus</taxon>
        <taxon>Klausavirus kburrousTX</taxon>
    </lineage>
</organism>
<dbReference type="GeneID" id="55810986"/>
<accession>A0A386KB30</accession>
<proteinExistence type="predicted"/>
<keyword evidence="2" id="KW-1185">Reference proteome</keyword>
<gene>
    <name evidence="1" type="primary">40</name>
    <name evidence="1" type="ORF">KBurrousTX_40</name>
</gene>
<dbReference type="KEGG" id="vg:55810986"/>
<reference evidence="1 2" key="1">
    <citation type="submission" date="2018-08" db="EMBL/GenBank/DDBJ databases">
        <authorList>
            <person name="Edupali M."/>
            <person name="Eltaeb M."/>
            <person name="Griswold I."/>
            <person name="Han P."/>
            <person name="Iszauk E."/>
            <person name="Joshi S."/>
            <person name="Kim Y."/>
            <person name="Krakopolsky K."/>
            <person name="Kubyshko V."/>
            <person name="Lee J."/>
            <person name="Lee N.Y."/>
            <person name="Lumaj G."/>
            <person name="Muskovitz J."/>
            <person name="Ning J."/>
            <person name="Noll E."/>
            <person name="Persaud B."/>
            <person name="Shankar N."/>
            <person name="Shim K."/>
            <person name="Srinivasan C."/>
            <person name="Yoon I."/>
            <person name="Zhang S."/>
            <person name="Ziausyte U."/>
            <person name="Jarvik J.W."/>
            <person name="Mcguier N."/>
            <person name="Lopez A.J."/>
            <person name="Garlena R.A."/>
            <person name="Russell D.A."/>
            <person name="Pope W.H."/>
            <person name="Jacobs-Sera D."/>
            <person name="Hatfull G.F."/>
        </authorList>
    </citation>
    <scope>NUCLEOTIDE SEQUENCE [LARGE SCALE GENOMIC DNA]</scope>
</reference>
<dbReference type="EMBL" id="MH744419">
    <property type="protein sequence ID" value="AYD81534.1"/>
    <property type="molecule type" value="Genomic_DNA"/>
</dbReference>
<dbReference type="RefSeq" id="YP_009881713.1">
    <property type="nucleotide sequence ID" value="NC_049442.1"/>
</dbReference>
<evidence type="ECO:0008006" key="3">
    <source>
        <dbReference type="Google" id="ProtNLM"/>
    </source>
</evidence>
<sequence>MAILRNRNTNPDMVGSAGTTTVLTNFIGNSRGFASLAWWNVSAGLGGAAVNSLVASGGPDTRIPDGGPFIRYTQTTANTANSCGPYYRDTAGQTPGVAGDTRTWQAWVRPSITRNMRLSGNFKAADASDVTTGSGATVSCTGGEWTQLPPVTITATGDYVKLQAWPVATGPVDVGETIDVVVWVTAVPWPFFDGNVPNDAEFTYSWSGTAGLSLTNMTANTVTGSSNSAGTGGALRIWQSTDAPMSSSRSLKSVQTVASTGGSAGVIHQSSTPGSAGVISASMWVKYNIDRYVRPLLRARNGTTQVSTDISNNTVFVPANTWQELRIEGVQVNNDYTNIQVWPWIQAPTGLLAPGDTMQLARVLIVDGPKLPPDGWWDGDEPGNGKYIYAWDGVANLSSSTRMDRIDIIHWWTRMWFSRLPVAYQEMDAVTGPDKGAFPLLRYMDGPGQVSGRIRDLSDSMLNGTFMDPNTTPDYALRWIAQLMGVNASQRAIASTDLRAYLLDLVASGRPAVGTTQSIVDAAKRFLIGDRQVTVIPSPTAAHTIVVLARADEVPGTLATLVTQIRSTGVIPAGHNLVAQYAIATWDQYEAAVGTTWTAAEQNQPTWRAAESLGITLD</sequence>